<keyword evidence="3 7" id="KW-0813">Transport</keyword>
<evidence type="ECO:0000256" key="1">
    <source>
        <dbReference type="ARBA" id="ARBA00004141"/>
    </source>
</evidence>
<keyword evidence="7" id="KW-0406">Ion transport</keyword>
<comment type="similarity">
    <text evidence="2 7">Belongs to the ferroportin (FP) (TC 2.A.100) family. SLC40A subfamily.</text>
</comment>
<dbReference type="SUPFAM" id="SSF103473">
    <property type="entry name" value="MFS general substrate transporter"/>
    <property type="match status" value="1"/>
</dbReference>
<dbReference type="Pfam" id="PF06963">
    <property type="entry name" value="FPN1"/>
    <property type="match status" value="1"/>
</dbReference>
<dbReference type="InterPro" id="IPR036259">
    <property type="entry name" value="MFS_trans_sf"/>
</dbReference>
<feature type="transmembrane region" description="Helical" evidence="7">
    <location>
        <begin position="262"/>
        <end position="283"/>
    </location>
</feature>
<evidence type="ECO:0000256" key="4">
    <source>
        <dbReference type="ARBA" id="ARBA00022692"/>
    </source>
</evidence>
<keyword evidence="5 7" id="KW-1133">Transmembrane helix</keyword>
<feature type="transmembrane region" description="Helical" evidence="7">
    <location>
        <begin position="341"/>
        <end position="358"/>
    </location>
</feature>
<evidence type="ECO:0000256" key="7">
    <source>
        <dbReference type="RuleBase" id="RU365065"/>
    </source>
</evidence>
<dbReference type="OrthoDB" id="648861at2759"/>
<keyword evidence="4 7" id="KW-0812">Transmembrane</keyword>
<dbReference type="PANTHER" id="PTHR11660">
    <property type="entry name" value="SOLUTE CARRIER FAMILY 40 MEMBER"/>
    <property type="match status" value="1"/>
</dbReference>
<dbReference type="AlphaFoldDB" id="A0A164MQC4"/>
<feature type="transmembrane region" description="Helical" evidence="7">
    <location>
        <begin position="409"/>
        <end position="429"/>
    </location>
</feature>
<dbReference type="PANTHER" id="PTHR11660:SF57">
    <property type="entry name" value="SOLUTE CARRIER FAMILY 40 MEMBER"/>
    <property type="match status" value="1"/>
</dbReference>
<feature type="transmembrane region" description="Helical" evidence="7">
    <location>
        <begin position="108"/>
        <end position="127"/>
    </location>
</feature>
<organism evidence="9 10">
    <name type="scientific">Sistotremastrum niveocremeum HHB9708</name>
    <dbReference type="NCBI Taxonomy" id="1314777"/>
    <lineage>
        <taxon>Eukaryota</taxon>
        <taxon>Fungi</taxon>
        <taxon>Dikarya</taxon>
        <taxon>Basidiomycota</taxon>
        <taxon>Agaricomycotina</taxon>
        <taxon>Agaricomycetes</taxon>
        <taxon>Sistotremastrales</taxon>
        <taxon>Sistotremastraceae</taxon>
        <taxon>Sertulicium</taxon>
        <taxon>Sertulicium niveocremeum</taxon>
    </lineage>
</organism>
<evidence type="ECO:0000256" key="2">
    <source>
        <dbReference type="ARBA" id="ARBA00006279"/>
    </source>
</evidence>
<reference evidence="9 10" key="1">
    <citation type="journal article" date="2016" name="Mol. Biol. Evol.">
        <title>Comparative Genomics of Early-Diverging Mushroom-Forming Fungi Provides Insights into the Origins of Lignocellulose Decay Capabilities.</title>
        <authorList>
            <person name="Nagy L.G."/>
            <person name="Riley R."/>
            <person name="Tritt A."/>
            <person name="Adam C."/>
            <person name="Daum C."/>
            <person name="Floudas D."/>
            <person name="Sun H."/>
            <person name="Yadav J.S."/>
            <person name="Pangilinan J."/>
            <person name="Larsson K.H."/>
            <person name="Matsuura K."/>
            <person name="Barry K."/>
            <person name="Labutti K."/>
            <person name="Kuo R."/>
            <person name="Ohm R.A."/>
            <person name="Bhattacharya S.S."/>
            <person name="Shirouzu T."/>
            <person name="Yoshinaga Y."/>
            <person name="Martin F.M."/>
            <person name="Grigoriev I.V."/>
            <person name="Hibbett D.S."/>
        </authorList>
    </citation>
    <scope>NUCLEOTIDE SEQUENCE [LARGE SCALE GENOMIC DNA]</scope>
    <source>
        <strain evidence="9 10">HHB9708</strain>
    </source>
</reference>
<feature type="region of interest" description="Disordered" evidence="8">
    <location>
        <begin position="26"/>
        <end position="46"/>
    </location>
</feature>
<dbReference type="EMBL" id="KV419462">
    <property type="protein sequence ID" value="KZS86931.1"/>
    <property type="molecule type" value="Genomic_DNA"/>
</dbReference>
<name>A0A164MQC4_9AGAM</name>
<feature type="transmembrane region" description="Helical" evidence="7">
    <location>
        <begin position="378"/>
        <end position="397"/>
    </location>
</feature>
<proteinExistence type="inferred from homology"/>
<evidence type="ECO:0000313" key="10">
    <source>
        <dbReference type="Proteomes" id="UP000076722"/>
    </source>
</evidence>
<feature type="compositionally biased region" description="Polar residues" evidence="8">
    <location>
        <begin position="26"/>
        <end position="41"/>
    </location>
</feature>
<dbReference type="GO" id="GO:0005381">
    <property type="term" value="F:iron ion transmembrane transporter activity"/>
    <property type="evidence" value="ECO:0007669"/>
    <property type="project" value="UniProtKB-UniRule"/>
</dbReference>
<evidence type="ECO:0000256" key="3">
    <source>
        <dbReference type="ARBA" id="ARBA00022448"/>
    </source>
</evidence>
<comment type="caution">
    <text evidence="7">Lacks conserved residue(s) required for the propagation of feature annotation.</text>
</comment>
<evidence type="ECO:0000256" key="6">
    <source>
        <dbReference type="ARBA" id="ARBA00023136"/>
    </source>
</evidence>
<comment type="subcellular location">
    <subcellularLocation>
        <location evidence="1 7">Membrane</location>
        <topology evidence="1 7">Multi-pass membrane protein</topology>
    </subcellularLocation>
</comment>
<feature type="transmembrane region" description="Helical" evidence="7">
    <location>
        <begin position="511"/>
        <end position="530"/>
    </location>
</feature>
<dbReference type="STRING" id="1314777.A0A164MQC4"/>
<gene>
    <name evidence="9" type="ORF">SISNIDRAFT_461328</name>
</gene>
<dbReference type="Proteomes" id="UP000076722">
    <property type="component" value="Unassembled WGS sequence"/>
</dbReference>
<dbReference type="InterPro" id="IPR009716">
    <property type="entry name" value="Ferroportin-1"/>
</dbReference>
<feature type="transmembrane region" description="Helical" evidence="7">
    <location>
        <begin position="147"/>
        <end position="167"/>
    </location>
</feature>
<sequence length="554" mass="60945">MTHTETCLEENCAHSSVLYIQTRPPSTRSLSASSANQNQRPLGQRNDQEIQDTIPDQETPLLQNGPRRSGKLDGIGLVCYALQHVSSTWAAGSFSFASYLFLADIFKMTLLPSAVLGFVSTGCACILSGETGKTIDKYPRLAITRFWILLQKLAGATVYAFITSLFYRSQNRDLGSGVSEWDITTALTYGGILFFACILNLSTVGVLTATERDWPVTIAARDTKALTRINLIVRRIDLFSKLFSPMVVTLFTATIGNQLTALVLLFVNIATAIFELIWIKVVYNRFPNLAAPKPTPSNTAEPAASTSTDEGTARLKTAYAAFTRGIKAQALNWKQFTQHPVFLTSLSISFLYLTVLSFDGNMIVYLKSRGYSDAFIAAMRGLNVLTGLLGTVVMPFGERKLGLVRTGSWAIWSEAVTLVPVVVSLFLSGQGSASETTLTRFMLFGGMAASRIGLWTFDLVQLTILQRAFGDESHTDNKNALMSLQFSLQNMGDLLKYVIVISLSRPDQFKYAALMSGIAVLCGAVLWLAYAKRERGHIIHAREILEAVKLKKRR</sequence>
<evidence type="ECO:0000313" key="9">
    <source>
        <dbReference type="EMBL" id="KZS86931.1"/>
    </source>
</evidence>
<keyword evidence="6 7" id="KW-0472">Membrane</keyword>
<accession>A0A164MQC4</accession>
<feature type="transmembrane region" description="Helical" evidence="7">
    <location>
        <begin position="187"/>
        <end position="209"/>
    </location>
</feature>
<protein>
    <recommendedName>
        <fullName evidence="7">Solute carrier family 40 member</fullName>
    </recommendedName>
</protein>
<evidence type="ECO:0000256" key="8">
    <source>
        <dbReference type="SAM" id="MobiDB-lite"/>
    </source>
</evidence>
<dbReference type="GO" id="GO:0016020">
    <property type="term" value="C:membrane"/>
    <property type="evidence" value="ECO:0007669"/>
    <property type="project" value="UniProtKB-SubCell"/>
</dbReference>
<comment type="function">
    <text evidence="7">May be involved in iron transport and iron homeostasis.</text>
</comment>
<evidence type="ECO:0000256" key="5">
    <source>
        <dbReference type="ARBA" id="ARBA00022989"/>
    </source>
</evidence>
<feature type="transmembrane region" description="Helical" evidence="7">
    <location>
        <begin position="238"/>
        <end position="256"/>
    </location>
</feature>
<keyword evidence="10" id="KW-1185">Reference proteome</keyword>